<evidence type="ECO:0000313" key="4">
    <source>
        <dbReference type="EMBL" id="CAE1302782.1"/>
    </source>
</evidence>
<proteinExistence type="predicted"/>
<dbReference type="InterPro" id="IPR036465">
    <property type="entry name" value="vWFA_dom_sf"/>
</dbReference>
<dbReference type="InterPro" id="IPR050525">
    <property type="entry name" value="ECM_Assembly_Org"/>
</dbReference>
<dbReference type="Proteomes" id="UP000597762">
    <property type="component" value="Unassembled WGS sequence"/>
</dbReference>
<accession>A0A812DK85</accession>
<dbReference type="Gene3D" id="3.40.50.410">
    <property type="entry name" value="von Willebrand factor, type A domain"/>
    <property type="match status" value="2"/>
</dbReference>
<dbReference type="OrthoDB" id="6132182at2759"/>
<dbReference type="SUPFAM" id="SSF53300">
    <property type="entry name" value="vWA-like"/>
    <property type="match status" value="2"/>
</dbReference>
<keyword evidence="5" id="KW-1185">Reference proteome</keyword>
<dbReference type="InterPro" id="IPR002035">
    <property type="entry name" value="VWF_A"/>
</dbReference>
<protein>
    <recommendedName>
        <fullName evidence="3">VWFA domain-containing protein</fullName>
    </recommendedName>
</protein>
<feature type="domain" description="VWFA" evidence="3">
    <location>
        <begin position="1"/>
        <end position="173"/>
    </location>
</feature>
<feature type="transmembrane region" description="Helical" evidence="2">
    <location>
        <begin position="467"/>
        <end position="484"/>
    </location>
</feature>
<evidence type="ECO:0000259" key="3">
    <source>
        <dbReference type="PROSITE" id="PS50234"/>
    </source>
</evidence>
<dbReference type="AlphaFoldDB" id="A0A812DK85"/>
<evidence type="ECO:0000256" key="2">
    <source>
        <dbReference type="SAM" id="Phobius"/>
    </source>
</evidence>
<keyword evidence="2" id="KW-0472">Membrane</keyword>
<dbReference type="PANTHER" id="PTHR24020:SF84">
    <property type="entry name" value="VWFA DOMAIN-CONTAINING PROTEIN"/>
    <property type="match status" value="1"/>
</dbReference>
<comment type="caution">
    <text evidence="4">The sequence shown here is derived from an EMBL/GenBank/DDBJ whole genome shotgun (WGS) entry which is preliminary data.</text>
</comment>
<dbReference type="EMBL" id="CAHIKZ030003660">
    <property type="protein sequence ID" value="CAE1302782.1"/>
    <property type="molecule type" value="Genomic_DNA"/>
</dbReference>
<sequence>MFVLDSSNSIWIIDYKQQLEFVRKLVNTFDIGPDKTQVRIGAITFSNTAHLEFSFGHYSDQESLSKAILNIPYRKGSTNTALALDLLRKETESRIKDSTVPYLGIVITDGLSTNPKATRHEAKRLHDLGIAVYAIGVGNNYHLKELKAIASNPVENVFQVSSYSALKSITQALNIKTCKDIEITTTTTTTTPVPTTITTTTSPAPTTDTTTPSPTTTTTTLATTTTTSITTTTLSPTTTTTTTAAPTTLTTTAAPTTTTRRLERLQRDETSSVSFGYDLLAMGAYRARMISEFINSLLPYTGYGNYGVVSFSYCPEIYNVPVTSLMNTTSDESIRRLPTSNRIPDLSDVVSRMRQDLYSNTVRNFPNGIAGRQAGILFLDPAVTAITPRLIRETNRLKNQGFKLFLINVGRVPWPQPRYLYTMSSQPYRNYMFRFPSYTNLLHRLAISVISYLSINLSIYLSIYLSMSVYYLCIYLCSHLSIYLT</sequence>
<keyword evidence="2" id="KW-1133">Transmembrane helix</keyword>
<keyword evidence="2" id="KW-0812">Transmembrane</keyword>
<dbReference type="PANTHER" id="PTHR24020">
    <property type="entry name" value="COLLAGEN ALPHA"/>
    <property type="match status" value="1"/>
</dbReference>
<dbReference type="Pfam" id="PF00092">
    <property type="entry name" value="VWA"/>
    <property type="match status" value="1"/>
</dbReference>
<dbReference type="SMART" id="SM00327">
    <property type="entry name" value="VWA"/>
    <property type="match status" value="1"/>
</dbReference>
<evidence type="ECO:0000313" key="5">
    <source>
        <dbReference type="Proteomes" id="UP000597762"/>
    </source>
</evidence>
<gene>
    <name evidence="4" type="ORF">SPHA_55226</name>
</gene>
<feature type="region of interest" description="Disordered" evidence="1">
    <location>
        <begin position="194"/>
        <end position="220"/>
    </location>
</feature>
<organism evidence="4 5">
    <name type="scientific">Acanthosepion pharaonis</name>
    <name type="common">Pharaoh cuttlefish</name>
    <name type="synonym">Sepia pharaonis</name>
    <dbReference type="NCBI Taxonomy" id="158019"/>
    <lineage>
        <taxon>Eukaryota</taxon>
        <taxon>Metazoa</taxon>
        <taxon>Spiralia</taxon>
        <taxon>Lophotrochozoa</taxon>
        <taxon>Mollusca</taxon>
        <taxon>Cephalopoda</taxon>
        <taxon>Coleoidea</taxon>
        <taxon>Decapodiformes</taxon>
        <taxon>Sepiida</taxon>
        <taxon>Sepiina</taxon>
        <taxon>Sepiidae</taxon>
        <taxon>Acanthosepion</taxon>
    </lineage>
</organism>
<dbReference type="PROSITE" id="PS50234">
    <property type="entry name" value="VWFA"/>
    <property type="match status" value="1"/>
</dbReference>
<evidence type="ECO:0000256" key="1">
    <source>
        <dbReference type="SAM" id="MobiDB-lite"/>
    </source>
</evidence>
<reference evidence="4" key="1">
    <citation type="submission" date="2021-01" db="EMBL/GenBank/DDBJ databases">
        <authorList>
            <person name="Li R."/>
            <person name="Bekaert M."/>
        </authorList>
    </citation>
    <scope>NUCLEOTIDE SEQUENCE</scope>
    <source>
        <strain evidence="4">Farmed</strain>
    </source>
</reference>
<name>A0A812DK85_ACAPH</name>